<proteinExistence type="predicted"/>
<organism evidence="2 3">
    <name type="scientific">Treponema porcinum</name>
    <dbReference type="NCBI Taxonomy" id="261392"/>
    <lineage>
        <taxon>Bacteria</taxon>
        <taxon>Pseudomonadati</taxon>
        <taxon>Spirochaetota</taxon>
        <taxon>Spirochaetia</taxon>
        <taxon>Spirochaetales</taxon>
        <taxon>Treponemataceae</taxon>
        <taxon>Treponema</taxon>
    </lineage>
</organism>
<dbReference type="GeneID" id="78316766"/>
<dbReference type="RefSeq" id="WP_078933380.1">
    <property type="nucleotide sequence ID" value="NZ_FUWG01000010.1"/>
</dbReference>
<dbReference type="AlphaFoldDB" id="A0A1T4L5X6"/>
<accession>A0A1T4L5X6</accession>
<dbReference type="InterPro" id="IPR024258">
    <property type="entry name" value="DUF3798"/>
</dbReference>
<reference evidence="2 3" key="1">
    <citation type="submission" date="2017-02" db="EMBL/GenBank/DDBJ databases">
        <authorList>
            <person name="Peterson S.W."/>
        </authorList>
    </citation>
    <scope>NUCLEOTIDE SEQUENCE [LARGE SCALE GENOMIC DNA]</scope>
    <source>
        <strain evidence="2 3">ATCC BAA-908</strain>
    </source>
</reference>
<evidence type="ECO:0000313" key="3">
    <source>
        <dbReference type="Proteomes" id="UP000190423"/>
    </source>
</evidence>
<keyword evidence="3" id="KW-1185">Reference proteome</keyword>
<evidence type="ECO:0000256" key="1">
    <source>
        <dbReference type="SAM" id="SignalP"/>
    </source>
</evidence>
<dbReference type="PROSITE" id="PS51257">
    <property type="entry name" value="PROKAR_LIPOPROTEIN"/>
    <property type="match status" value="1"/>
</dbReference>
<dbReference type="STRING" id="261392.SAMN02745149_01472"/>
<dbReference type="Proteomes" id="UP000190423">
    <property type="component" value="Unassembled WGS sequence"/>
</dbReference>
<keyword evidence="1" id="KW-0732">Signal</keyword>
<protein>
    <submittedName>
        <fullName evidence="2">Uncharacterized protein</fullName>
    </submittedName>
</protein>
<feature type="signal peptide" evidence="1">
    <location>
        <begin position="1"/>
        <end position="24"/>
    </location>
</feature>
<gene>
    <name evidence="2" type="ORF">SAMN02745149_01472</name>
</gene>
<feature type="chain" id="PRO_5012459282" evidence="1">
    <location>
        <begin position="25"/>
        <end position="255"/>
    </location>
</feature>
<sequence length="255" mass="28453">MKHRLTFFKATLFLGALFSFSSCGKSRQITADGGAAAITDAENLADDLSAPTQLWHQTDECIFILFGYGYNDSDFVANMTRTLFQKFGSFDDGGWIFPLIFPDDFKRGSKTYITNIENELSDKNVKGIILLGAPENTHKAIARMQDSWGGALPYPVFSFFSQDDIIAMEDSADFVLDKAQKAEINGILEEEEQTYIKEIPDILVKAVRSQILSDAPFAKNAALFDFVKTLAPGVKMERYADPETNLISINHFVIE</sequence>
<name>A0A1T4L5X6_TREPO</name>
<dbReference type="OrthoDB" id="357391at2"/>
<dbReference type="EMBL" id="FUWG01000010">
    <property type="protein sequence ID" value="SJZ50135.1"/>
    <property type="molecule type" value="Genomic_DNA"/>
</dbReference>
<evidence type="ECO:0000313" key="2">
    <source>
        <dbReference type="EMBL" id="SJZ50135.1"/>
    </source>
</evidence>
<dbReference type="Pfam" id="PF12683">
    <property type="entry name" value="DUF3798"/>
    <property type="match status" value="1"/>
</dbReference>